<evidence type="ECO:0000256" key="2">
    <source>
        <dbReference type="ARBA" id="ARBA00004170"/>
    </source>
</evidence>
<evidence type="ECO:0000256" key="4">
    <source>
        <dbReference type="ARBA" id="ARBA00022448"/>
    </source>
</evidence>
<keyword evidence="5 10" id="KW-0375">Hydrogen ion transport</keyword>
<comment type="subunit">
    <text evidence="10">F-type ATPases have 2 components, CF(1) - the catalytic core - and CF(0) - the membrane proton channel. CF(1) has five subunits: alpha(3), beta(3), gamma(1), delta(1), epsilon(1). CF(0) has three main subunits: a, b and c.</text>
</comment>
<name>A0A1I5L7V7_9PSEU</name>
<reference evidence="12" key="1">
    <citation type="submission" date="2016-10" db="EMBL/GenBank/DDBJ databases">
        <authorList>
            <person name="Varghese N."/>
            <person name="Submissions S."/>
        </authorList>
    </citation>
    <scope>NUCLEOTIDE SEQUENCE [LARGE SCALE GENOMIC DNA]</scope>
    <source>
        <strain evidence="12">CGMCC 4.5579</strain>
    </source>
</reference>
<dbReference type="OrthoDB" id="9812769at2"/>
<keyword evidence="12" id="KW-1185">Reference proteome</keyword>
<evidence type="ECO:0000313" key="12">
    <source>
        <dbReference type="Proteomes" id="UP000198727"/>
    </source>
</evidence>
<comment type="similarity">
    <text evidence="3 10">Belongs to the ATPase gamma chain family.</text>
</comment>
<keyword evidence="10" id="KW-1003">Cell membrane</keyword>
<dbReference type="NCBIfam" id="NF004145">
    <property type="entry name" value="PRK05621.1-2"/>
    <property type="match status" value="1"/>
</dbReference>
<evidence type="ECO:0000256" key="10">
    <source>
        <dbReference type="HAMAP-Rule" id="MF_00815"/>
    </source>
</evidence>
<dbReference type="GO" id="GO:0042777">
    <property type="term" value="P:proton motive force-driven plasma membrane ATP synthesis"/>
    <property type="evidence" value="ECO:0007669"/>
    <property type="project" value="UniProtKB-UniRule"/>
</dbReference>
<dbReference type="Pfam" id="PF00231">
    <property type="entry name" value="ATP-synt"/>
    <property type="match status" value="1"/>
</dbReference>
<dbReference type="Gene3D" id="1.10.287.80">
    <property type="entry name" value="ATP synthase, gamma subunit, helix hairpin domain"/>
    <property type="match status" value="1"/>
</dbReference>
<keyword evidence="8 10" id="KW-0139">CF(1)</keyword>
<sequence length="311" mass="33566">MAAQLRELRQRIRATKSVGKITKAMELIATSRISKAQARVEASRPYAEEITNVLSALAGAAANLDHPLLVERPNPRRVAVLVVTSDKGLCGGYNANVLRATEELLSLLREQGKQPEVYVIGRKGLNYYQFRRREVAGSWSGFSEQPRYTDAAAAGEALVEAFMAGADDEGDAPGADGILGVDELHIVYTEFRSMLSQVPVARRMAPLEVEYTDEEPTTVPPAYDFEPSAETLLSALLPKYINTRIFAALLESAASELAARRTAMKSASDNASELVNTLTREANQARQAQITQEISEIVGGADALAAAGSDV</sequence>
<evidence type="ECO:0000256" key="1">
    <source>
        <dbReference type="ARBA" id="ARBA00003456"/>
    </source>
</evidence>
<dbReference type="InterPro" id="IPR023632">
    <property type="entry name" value="ATP_synth_F1_gsu_CS"/>
</dbReference>
<evidence type="ECO:0000256" key="9">
    <source>
        <dbReference type="ARBA" id="ARBA00023310"/>
    </source>
</evidence>
<dbReference type="STRING" id="587909.SAMN05421810_101437"/>
<keyword evidence="9 10" id="KW-0066">ATP synthesis</keyword>
<dbReference type="PANTHER" id="PTHR11693:SF22">
    <property type="entry name" value="ATP SYNTHASE SUBUNIT GAMMA, MITOCHONDRIAL"/>
    <property type="match status" value="1"/>
</dbReference>
<dbReference type="PROSITE" id="PS00153">
    <property type="entry name" value="ATPASE_GAMMA"/>
    <property type="match status" value="1"/>
</dbReference>
<evidence type="ECO:0000313" key="11">
    <source>
        <dbReference type="EMBL" id="SFO93253.1"/>
    </source>
</evidence>
<dbReference type="RefSeq" id="WP_092527075.1">
    <property type="nucleotide sequence ID" value="NZ_FOWW01000001.1"/>
</dbReference>
<dbReference type="CDD" id="cd12151">
    <property type="entry name" value="F1-ATPase_gamma"/>
    <property type="match status" value="1"/>
</dbReference>
<dbReference type="AlphaFoldDB" id="A0A1I5L7V7"/>
<keyword evidence="7 10" id="KW-0472">Membrane</keyword>
<dbReference type="EMBL" id="FOWW01000001">
    <property type="protein sequence ID" value="SFO93253.1"/>
    <property type="molecule type" value="Genomic_DNA"/>
</dbReference>
<dbReference type="InterPro" id="IPR035968">
    <property type="entry name" value="ATP_synth_F1_ATPase_gsu"/>
</dbReference>
<dbReference type="PRINTS" id="PR00126">
    <property type="entry name" value="ATPASEGAMMA"/>
</dbReference>
<organism evidence="11 12">
    <name type="scientific">Amycolatopsis arida</name>
    <dbReference type="NCBI Taxonomy" id="587909"/>
    <lineage>
        <taxon>Bacteria</taxon>
        <taxon>Bacillati</taxon>
        <taxon>Actinomycetota</taxon>
        <taxon>Actinomycetes</taxon>
        <taxon>Pseudonocardiales</taxon>
        <taxon>Pseudonocardiaceae</taxon>
        <taxon>Amycolatopsis</taxon>
    </lineage>
</organism>
<keyword evidence="6 10" id="KW-0406">Ion transport</keyword>
<evidence type="ECO:0000256" key="7">
    <source>
        <dbReference type="ARBA" id="ARBA00023136"/>
    </source>
</evidence>
<dbReference type="SUPFAM" id="SSF52943">
    <property type="entry name" value="ATP synthase (F1-ATPase), gamma subunit"/>
    <property type="match status" value="1"/>
</dbReference>
<protein>
    <recommendedName>
        <fullName evidence="10">ATP synthase gamma chain</fullName>
    </recommendedName>
    <alternativeName>
        <fullName evidence="10">ATP synthase F1 sector gamma subunit</fullName>
    </alternativeName>
    <alternativeName>
        <fullName evidence="10">F-ATPase gamma subunit</fullName>
    </alternativeName>
</protein>
<dbReference type="PANTHER" id="PTHR11693">
    <property type="entry name" value="ATP SYNTHASE GAMMA CHAIN"/>
    <property type="match status" value="1"/>
</dbReference>
<dbReference type="GO" id="GO:0045259">
    <property type="term" value="C:proton-transporting ATP synthase complex"/>
    <property type="evidence" value="ECO:0007669"/>
    <property type="project" value="UniProtKB-KW"/>
</dbReference>
<dbReference type="Proteomes" id="UP000198727">
    <property type="component" value="Unassembled WGS sequence"/>
</dbReference>
<dbReference type="InterPro" id="IPR000131">
    <property type="entry name" value="ATP_synth_F1_gsu"/>
</dbReference>
<comment type="subcellular location">
    <subcellularLocation>
        <location evidence="10">Cell membrane</location>
        <topology evidence="10">Peripheral membrane protein</topology>
    </subcellularLocation>
    <subcellularLocation>
        <location evidence="2">Membrane</location>
        <topology evidence="2">Peripheral membrane protein</topology>
    </subcellularLocation>
</comment>
<evidence type="ECO:0000256" key="6">
    <source>
        <dbReference type="ARBA" id="ARBA00023065"/>
    </source>
</evidence>
<dbReference type="GO" id="GO:0046933">
    <property type="term" value="F:proton-transporting ATP synthase activity, rotational mechanism"/>
    <property type="evidence" value="ECO:0007669"/>
    <property type="project" value="UniProtKB-UniRule"/>
</dbReference>
<gene>
    <name evidence="10" type="primary">atpG</name>
    <name evidence="11" type="ORF">SAMN05421810_101437</name>
</gene>
<proteinExistence type="inferred from homology"/>
<dbReference type="Gene3D" id="3.40.1380.10">
    <property type="match status" value="1"/>
</dbReference>
<dbReference type="NCBIfam" id="TIGR01146">
    <property type="entry name" value="ATPsyn_F1gamma"/>
    <property type="match status" value="1"/>
</dbReference>
<evidence type="ECO:0000256" key="3">
    <source>
        <dbReference type="ARBA" id="ARBA00007681"/>
    </source>
</evidence>
<dbReference type="HAMAP" id="MF_00815">
    <property type="entry name" value="ATP_synth_gamma_bact"/>
    <property type="match status" value="1"/>
</dbReference>
<evidence type="ECO:0000256" key="8">
    <source>
        <dbReference type="ARBA" id="ARBA00023196"/>
    </source>
</evidence>
<dbReference type="GO" id="GO:0005524">
    <property type="term" value="F:ATP binding"/>
    <property type="evidence" value="ECO:0007669"/>
    <property type="project" value="UniProtKB-UniRule"/>
</dbReference>
<keyword evidence="4 10" id="KW-0813">Transport</keyword>
<accession>A0A1I5L7V7</accession>
<comment type="function">
    <text evidence="1 10">Produces ATP from ADP in the presence of a proton gradient across the membrane. The gamma chain is believed to be important in regulating ATPase activity and the flow of protons through the CF(0) complex.</text>
</comment>
<dbReference type="GO" id="GO:0005886">
    <property type="term" value="C:plasma membrane"/>
    <property type="evidence" value="ECO:0007669"/>
    <property type="project" value="UniProtKB-SubCell"/>
</dbReference>
<evidence type="ECO:0000256" key="5">
    <source>
        <dbReference type="ARBA" id="ARBA00022781"/>
    </source>
</evidence>